<evidence type="ECO:0000256" key="1">
    <source>
        <dbReference type="SAM" id="MobiDB-lite"/>
    </source>
</evidence>
<dbReference type="Proteomes" id="UP000198287">
    <property type="component" value="Unassembled WGS sequence"/>
</dbReference>
<feature type="compositionally biased region" description="Pro residues" evidence="1">
    <location>
        <begin position="61"/>
        <end position="74"/>
    </location>
</feature>
<organism evidence="2 3">
    <name type="scientific">Folsomia candida</name>
    <name type="common">Springtail</name>
    <dbReference type="NCBI Taxonomy" id="158441"/>
    <lineage>
        <taxon>Eukaryota</taxon>
        <taxon>Metazoa</taxon>
        <taxon>Ecdysozoa</taxon>
        <taxon>Arthropoda</taxon>
        <taxon>Hexapoda</taxon>
        <taxon>Collembola</taxon>
        <taxon>Entomobryomorpha</taxon>
        <taxon>Isotomoidea</taxon>
        <taxon>Isotomidae</taxon>
        <taxon>Proisotominae</taxon>
        <taxon>Folsomia</taxon>
    </lineage>
</organism>
<accession>A0A226DUB6</accession>
<sequence length="320" mass="37152">MSYPTPTPQETPFQPDPRFRPQNTSTPHTSRFPNTQEGKYVTRRRVRFTKNMPGEEDTEPRPPSPTVRTLPPPSTTDQINMQNGQDPDGDEESLHGVETTPVGISFPAWKRSRIRYNAIQILRATGEREREKYKEEGLKLIQCSDEETRNLEDDIMILGLYKEQKEEYAHLIQRTLQEHLIDQQTMQKEFEEMMTETPNIKRQNTPIRKDTVVKRRKMSYGAVVRNDDEEEEIDDDSVRTHHRRRTGAMTAASPFFGMGMNTTGLMMHSVLQQRDIREFDGMLESNASKFIREYEKMVANYTDQAKVDTFPRYLTGAAAN</sequence>
<reference evidence="2 3" key="1">
    <citation type="submission" date="2015-12" db="EMBL/GenBank/DDBJ databases">
        <title>The genome of Folsomia candida.</title>
        <authorList>
            <person name="Faddeeva A."/>
            <person name="Derks M.F."/>
            <person name="Anvar Y."/>
            <person name="Smit S."/>
            <person name="Van Straalen N."/>
            <person name="Roelofs D."/>
        </authorList>
    </citation>
    <scope>NUCLEOTIDE SEQUENCE [LARGE SCALE GENOMIC DNA]</scope>
    <source>
        <strain evidence="2 3">VU population</strain>
        <tissue evidence="2">Whole body</tissue>
    </source>
</reference>
<feature type="region of interest" description="Disordered" evidence="1">
    <location>
        <begin position="1"/>
        <end position="97"/>
    </location>
</feature>
<proteinExistence type="predicted"/>
<dbReference type="EMBL" id="LNIX01000011">
    <property type="protein sequence ID" value="OXA48608.1"/>
    <property type="molecule type" value="Genomic_DNA"/>
</dbReference>
<evidence type="ECO:0000313" key="2">
    <source>
        <dbReference type="EMBL" id="OXA48608.1"/>
    </source>
</evidence>
<dbReference type="AlphaFoldDB" id="A0A226DUB6"/>
<feature type="compositionally biased region" description="Polar residues" evidence="1">
    <location>
        <begin position="21"/>
        <end position="37"/>
    </location>
</feature>
<name>A0A226DUB6_FOLCA</name>
<keyword evidence="3" id="KW-1185">Reference proteome</keyword>
<protein>
    <submittedName>
        <fullName evidence="2">Uncharacterized protein</fullName>
    </submittedName>
</protein>
<gene>
    <name evidence="2" type="ORF">Fcan01_16413</name>
</gene>
<comment type="caution">
    <text evidence="2">The sequence shown here is derived from an EMBL/GenBank/DDBJ whole genome shotgun (WGS) entry which is preliminary data.</text>
</comment>
<evidence type="ECO:0000313" key="3">
    <source>
        <dbReference type="Proteomes" id="UP000198287"/>
    </source>
</evidence>